<organism evidence="3 4">
    <name type="scientific">Canis lupus familiaris</name>
    <name type="common">Dog</name>
    <name type="synonym">Canis familiaris</name>
    <dbReference type="NCBI Taxonomy" id="9615"/>
    <lineage>
        <taxon>Eukaryota</taxon>
        <taxon>Metazoa</taxon>
        <taxon>Chordata</taxon>
        <taxon>Craniata</taxon>
        <taxon>Vertebrata</taxon>
        <taxon>Euteleostomi</taxon>
        <taxon>Mammalia</taxon>
        <taxon>Eutheria</taxon>
        <taxon>Laurasiatheria</taxon>
        <taxon>Carnivora</taxon>
        <taxon>Caniformia</taxon>
        <taxon>Canidae</taxon>
        <taxon>Canis</taxon>
    </lineage>
</organism>
<evidence type="ECO:0000256" key="2">
    <source>
        <dbReference type="SAM" id="SignalP"/>
    </source>
</evidence>
<feature type="compositionally biased region" description="Low complexity" evidence="1">
    <location>
        <begin position="113"/>
        <end position="142"/>
    </location>
</feature>
<feature type="region of interest" description="Disordered" evidence="1">
    <location>
        <begin position="71"/>
        <end position="142"/>
    </location>
</feature>
<evidence type="ECO:0000256" key="1">
    <source>
        <dbReference type="SAM" id="MobiDB-lite"/>
    </source>
</evidence>
<feature type="compositionally biased region" description="Gly residues" evidence="1">
    <location>
        <begin position="74"/>
        <end position="83"/>
    </location>
</feature>
<proteinExistence type="predicted"/>
<reference evidence="3" key="2">
    <citation type="submission" date="2025-08" db="UniProtKB">
        <authorList>
            <consortium name="Ensembl"/>
        </authorList>
    </citation>
    <scope>IDENTIFICATION</scope>
</reference>
<gene>
    <name evidence="3" type="primary">KAZN</name>
</gene>
<dbReference type="InterPro" id="IPR037614">
    <property type="entry name" value="Kazrin"/>
</dbReference>
<keyword evidence="2" id="KW-0732">Signal</keyword>
<dbReference type="OrthoDB" id="6430345at2759"/>
<accession>A0A8P0PFS0</accession>
<evidence type="ECO:0000313" key="4">
    <source>
        <dbReference type="Proteomes" id="UP000002254"/>
    </source>
</evidence>
<evidence type="ECO:0000313" key="3">
    <source>
        <dbReference type="Ensembl" id="ENSCAFP00000067043.1"/>
    </source>
</evidence>
<dbReference type="Ensembl" id="ENSCAFT00000098593.1">
    <property type="protein sequence ID" value="ENSCAFP00000067043.1"/>
    <property type="gene ID" value="ENSCAFG00000047466.2"/>
</dbReference>
<reference evidence="3 4" key="1">
    <citation type="journal article" date="2005" name="Nature">
        <title>Genome sequence, comparative analysis and haplotype structure of the domestic dog.</title>
        <authorList>
            <consortium name="Broad Sequencing Platform"/>
            <person name="Lindblad-Toh K."/>
            <person name="Wade C.M."/>
            <person name="Mikkelsen T.S."/>
            <person name="Karlsson E.K."/>
            <person name="Jaffe D.B."/>
            <person name="Kamal M."/>
            <person name="Clamp M."/>
            <person name="Chang J.L."/>
            <person name="Kulbokas E.J. III"/>
            <person name="Zody M.C."/>
            <person name="Mauceli E."/>
            <person name="Xie X."/>
            <person name="Breen M."/>
            <person name="Wayne R.K."/>
            <person name="Ostrander E.A."/>
            <person name="Ponting C.P."/>
            <person name="Galibert F."/>
            <person name="Smith D.R."/>
            <person name="DeJong P.J."/>
            <person name="Kirkness E."/>
            <person name="Alvarez P."/>
            <person name="Biagi T."/>
            <person name="Brockman W."/>
            <person name="Butler J."/>
            <person name="Chin C.W."/>
            <person name="Cook A."/>
            <person name="Cuff J."/>
            <person name="Daly M.J."/>
            <person name="DeCaprio D."/>
            <person name="Gnerre S."/>
            <person name="Grabherr M."/>
            <person name="Kellis M."/>
            <person name="Kleber M."/>
            <person name="Bardeleben C."/>
            <person name="Goodstadt L."/>
            <person name="Heger A."/>
            <person name="Hitte C."/>
            <person name="Kim L."/>
            <person name="Koepfli K.P."/>
            <person name="Parker H.G."/>
            <person name="Pollinger J.P."/>
            <person name="Searle S.M."/>
            <person name="Sutter N.B."/>
            <person name="Thomas R."/>
            <person name="Webber C."/>
            <person name="Baldwin J."/>
            <person name="Abebe A."/>
            <person name="Abouelleil A."/>
            <person name="Aftuck L."/>
            <person name="Ait-Zahra M."/>
            <person name="Aldredge T."/>
            <person name="Allen N."/>
            <person name="An P."/>
            <person name="Anderson S."/>
            <person name="Antoine C."/>
            <person name="Arachchi H."/>
            <person name="Aslam A."/>
            <person name="Ayotte L."/>
            <person name="Bachantsang P."/>
            <person name="Barry A."/>
            <person name="Bayul T."/>
            <person name="Benamara M."/>
            <person name="Berlin A."/>
            <person name="Bessette D."/>
            <person name="Blitshteyn B."/>
            <person name="Bloom T."/>
            <person name="Blye J."/>
            <person name="Boguslavskiy L."/>
            <person name="Bonnet C."/>
            <person name="Boukhgalter B."/>
            <person name="Brown A."/>
            <person name="Cahill P."/>
            <person name="Calixte N."/>
            <person name="Camarata J."/>
            <person name="Cheshatsang Y."/>
            <person name="Chu J."/>
            <person name="Citroen M."/>
            <person name="Collymore A."/>
            <person name="Cooke P."/>
            <person name="Dawoe T."/>
            <person name="Daza R."/>
            <person name="Decktor K."/>
            <person name="DeGray S."/>
            <person name="Dhargay N."/>
            <person name="Dooley K."/>
            <person name="Dooley K."/>
            <person name="Dorje P."/>
            <person name="Dorjee K."/>
            <person name="Dorris L."/>
            <person name="Duffey N."/>
            <person name="Dupes A."/>
            <person name="Egbiremolen O."/>
            <person name="Elong R."/>
            <person name="Falk J."/>
            <person name="Farina A."/>
            <person name="Faro S."/>
            <person name="Ferguson D."/>
            <person name="Ferreira P."/>
            <person name="Fisher S."/>
            <person name="FitzGerald M."/>
            <person name="Foley K."/>
            <person name="Foley C."/>
            <person name="Franke A."/>
            <person name="Friedrich D."/>
            <person name="Gage D."/>
            <person name="Garber M."/>
            <person name="Gearin G."/>
            <person name="Giannoukos G."/>
            <person name="Goode T."/>
            <person name="Goyette A."/>
            <person name="Graham J."/>
            <person name="Grandbois E."/>
            <person name="Gyaltsen K."/>
            <person name="Hafez N."/>
            <person name="Hagopian D."/>
            <person name="Hagos B."/>
            <person name="Hall J."/>
            <person name="Healy C."/>
            <person name="Hegarty R."/>
            <person name="Honan T."/>
            <person name="Horn A."/>
            <person name="Houde N."/>
            <person name="Hughes L."/>
            <person name="Hunnicutt L."/>
            <person name="Husby M."/>
            <person name="Jester B."/>
            <person name="Jones C."/>
            <person name="Kamat A."/>
            <person name="Kanga B."/>
            <person name="Kells C."/>
            <person name="Khazanovich D."/>
            <person name="Kieu A.C."/>
            <person name="Kisner P."/>
            <person name="Kumar M."/>
            <person name="Lance K."/>
            <person name="Landers T."/>
            <person name="Lara M."/>
            <person name="Lee W."/>
            <person name="Leger J.P."/>
            <person name="Lennon N."/>
            <person name="Leuper L."/>
            <person name="LeVine S."/>
            <person name="Liu J."/>
            <person name="Liu X."/>
            <person name="Lokyitsang Y."/>
            <person name="Lokyitsang T."/>
            <person name="Lui A."/>
            <person name="Macdonald J."/>
            <person name="Major J."/>
            <person name="Marabella R."/>
            <person name="Maru K."/>
            <person name="Matthews C."/>
            <person name="McDonough S."/>
            <person name="Mehta T."/>
            <person name="Meldrim J."/>
            <person name="Melnikov A."/>
            <person name="Meneus L."/>
            <person name="Mihalev A."/>
            <person name="Mihova T."/>
            <person name="Miller K."/>
            <person name="Mittelman R."/>
            <person name="Mlenga V."/>
            <person name="Mulrain L."/>
            <person name="Munson G."/>
            <person name="Navidi A."/>
            <person name="Naylor J."/>
            <person name="Nguyen T."/>
            <person name="Nguyen N."/>
            <person name="Nguyen C."/>
            <person name="Nguyen T."/>
            <person name="Nicol R."/>
            <person name="Norbu N."/>
            <person name="Norbu C."/>
            <person name="Novod N."/>
            <person name="Nyima T."/>
            <person name="Olandt P."/>
            <person name="O'Neill B."/>
            <person name="O'Neill K."/>
            <person name="Osman S."/>
            <person name="Oyono L."/>
            <person name="Patti C."/>
            <person name="Perrin D."/>
            <person name="Phunkhang P."/>
            <person name="Pierre F."/>
            <person name="Priest M."/>
            <person name="Rachupka A."/>
            <person name="Raghuraman S."/>
            <person name="Rameau R."/>
            <person name="Ray V."/>
            <person name="Raymond C."/>
            <person name="Rege F."/>
            <person name="Rise C."/>
            <person name="Rogers J."/>
            <person name="Rogov P."/>
            <person name="Sahalie J."/>
            <person name="Settipalli S."/>
            <person name="Sharpe T."/>
            <person name="Shea T."/>
            <person name="Sheehan M."/>
            <person name="Sherpa N."/>
            <person name="Shi J."/>
            <person name="Shih D."/>
            <person name="Sloan J."/>
            <person name="Smith C."/>
            <person name="Sparrow T."/>
            <person name="Stalker J."/>
            <person name="Stange-Thomann N."/>
            <person name="Stavropoulos S."/>
            <person name="Stone C."/>
            <person name="Stone S."/>
            <person name="Sykes S."/>
            <person name="Tchuinga P."/>
            <person name="Tenzing P."/>
            <person name="Tesfaye S."/>
            <person name="Thoulutsang D."/>
            <person name="Thoulutsang Y."/>
            <person name="Topham K."/>
            <person name="Topping I."/>
            <person name="Tsamla T."/>
            <person name="Vassiliev H."/>
            <person name="Venkataraman V."/>
            <person name="Vo A."/>
            <person name="Wangchuk T."/>
            <person name="Wangdi T."/>
            <person name="Weiand M."/>
            <person name="Wilkinson J."/>
            <person name="Wilson A."/>
            <person name="Yadav S."/>
            <person name="Yang S."/>
            <person name="Yang X."/>
            <person name="Young G."/>
            <person name="Yu Q."/>
            <person name="Zainoun J."/>
            <person name="Zembek L."/>
            <person name="Zimmer A."/>
            <person name="Lander E.S."/>
        </authorList>
    </citation>
    <scope>NUCLEOTIDE SEQUENCE [LARGE SCALE GENOMIC DNA]</scope>
    <source>
        <strain evidence="3">Boxer</strain>
    </source>
</reference>
<feature type="compositionally biased region" description="Gly residues" evidence="1">
    <location>
        <begin position="101"/>
        <end position="112"/>
    </location>
</feature>
<protein>
    <submittedName>
        <fullName evidence="3">Kazrin, periplakin interacting protein</fullName>
    </submittedName>
</protein>
<feature type="chain" id="PRO_5035747855" evidence="2">
    <location>
        <begin position="19"/>
        <end position="142"/>
    </location>
</feature>
<name>A0A8P0PFS0_CANLF</name>
<feature type="signal peptide" evidence="2">
    <location>
        <begin position="1"/>
        <end position="18"/>
    </location>
</feature>
<dbReference type="Proteomes" id="UP000002254">
    <property type="component" value="Chromosome 2"/>
</dbReference>
<dbReference type="AlphaFoldDB" id="A0A8P0PFS0"/>
<sequence>MNSLSSLPLIFFFKIAEAERECNPQCVQASILSMMEDNKQLALRIDGAVQSASQEVTNLRAELTATNRRLAELSGGGGGGPGPGAAAAAAADMESQQLGAQGRGGGGRGARGAPGPARRAVQRLQAAVIPGPRGRTGPGAAP</sequence>
<dbReference type="PANTHER" id="PTHR12776:SF1">
    <property type="entry name" value="KAZRIN"/>
    <property type="match status" value="1"/>
</dbReference>
<dbReference type="PANTHER" id="PTHR12776">
    <property type="entry name" value="KAZRIN-RELATED"/>
    <property type="match status" value="1"/>
</dbReference>